<keyword evidence="2" id="KW-0560">Oxidoreductase</keyword>
<dbReference type="Proteomes" id="UP000050872">
    <property type="component" value="Unassembled WGS sequence"/>
</dbReference>
<dbReference type="STRING" id="1423770.FD29_GL001666"/>
<dbReference type="Pfam" id="PF02525">
    <property type="entry name" value="Flavodoxin_2"/>
    <property type="match status" value="1"/>
</dbReference>
<dbReference type="GO" id="GO:0005829">
    <property type="term" value="C:cytosol"/>
    <property type="evidence" value="ECO:0007669"/>
    <property type="project" value="TreeGrafter"/>
</dbReference>
<dbReference type="PANTHER" id="PTHR10204:SF34">
    <property type="entry name" value="NAD(P)H DEHYDROGENASE [QUINONE] 1 ISOFORM 1"/>
    <property type="match status" value="1"/>
</dbReference>
<dbReference type="Gene3D" id="3.40.50.360">
    <property type="match status" value="1"/>
</dbReference>
<reference evidence="4 5" key="1">
    <citation type="journal article" date="2015" name="Genome Announc.">
        <title>Expanding the biotechnology potential of lactobacilli through comparative genomics of 213 strains and associated genera.</title>
        <authorList>
            <person name="Sun Z."/>
            <person name="Harris H.M."/>
            <person name="McCann A."/>
            <person name="Guo C."/>
            <person name="Argimon S."/>
            <person name="Zhang W."/>
            <person name="Yang X."/>
            <person name="Jeffery I.B."/>
            <person name="Cooney J.C."/>
            <person name="Kagawa T.F."/>
            <person name="Liu W."/>
            <person name="Song Y."/>
            <person name="Salvetti E."/>
            <person name="Wrobel A."/>
            <person name="Rasinkangas P."/>
            <person name="Parkhill J."/>
            <person name="Rea M.C."/>
            <person name="O'Sullivan O."/>
            <person name="Ritari J."/>
            <person name="Douillard F.P."/>
            <person name="Paul Ross R."/>
            <person name="Yang R."/>
            <person name="Briner A.E."/>
            <person name="Felis G.E."/>
            <person name="de Vos W.M."/>
            <person name="Barrangou R."/>
            <person name="Klaenhammer T.R."/>
            <person name="Caufield P.W."/>
            <person name="Cui Y."/>
            <person name="Zhang H."/>
            <person name="O'Toole P.W."/>
        </authorList>
    </citation>
    <scope>NUCLEOTIDE SEQUENCE [LARGE SCALE GENOMIC DNA]</scope>
    <source>
        <strain evidence="4 5">DSM 14500</strain>
    </source>
</reference>
<evidence type="ECO:0000256" key="1">
    <source>
        <dbReference type="ARBA" id="ARBA00006252"/>
    </source>
</evidence>
<dbReference type="SUPFAM" id="SSF52218">
    <property type="entry name" value="Flavoproteins"/>
    <property type="match status" value="1"/>
</dbReference>
<dbReference type="AlphaFoldDB" id="A0A0R1QL12"/>
<accession>A0A0R1QL12</accession>
<dbReference type="EMBL" id="AZEZ01000103">
    <property type="protein sequence ID" value="KRL42642.1"/>
    <property type="molecule type" value="Genomic_DNA"/>
</dbReference>
<protein>
    <recommendedName>
        <fullName evidence="3">Flavodoxin-like fold domain-containing protein</fullName>
    </recommendedName>
</protein>
<evidence type="ECO:0000313" key="5">
    <source>
        <dbReference type="Proteomes" id="UP000050872"/>
    </source>
</evidence>
<dbReference type="InterPro" id="IPR003680">
    <property type="entry name" value="Flavodoxin_fold"/>
</dbReference>
<sequence length="183" mass="20892">MYAHPWDGSFNHAVLEETIKTLKQNGQEYTLIDLNKDGFNPVLTESELSVYGKSGYKDPLVDKYIKILKATDKIVFVFPIWWIGAPAILKGFFDKVFLKDKIISFENPSMTKVKKALLLTTSELTTDALVNEFTDPIRVLNYPIKSMGAKEILWHNFGNIILSEEPERVDYLNNVSGFVEELL</sequence>
<dbReference type="PATRIC" id="fig|1423770.3.peg.1705"/>
<dbReference type="InterPro" id="IPR029039">
    <property type="entry name" value="Flavoprotein-like_sf"/>
</dbReference>
<name>A0A0R1QL12_9LACO</name>
<evidence type="ECO:0000256" key="2">
    <source>
        <dbReference type="ARBA" id="ARBA00023002"/>
    </source>
</evidence>
<comment type="similarity">
    <text evidence="1">Belongs to the NAD(P)H dehydrogenase (quinone) family.</text>
</comment>
<keyword evidence="5" id="KW-1185">Reference proteome</keyword>
<dbReference type="GO" id="GO:0003955">
    <property type="term" value="F:NAD(P)H dehydrogenase (quinone) activity"/>
    <property type="evidence" value="ECO:0007669"/>
    <property type="project" value="TreeGrafter"/>
</dbReference>
<organism evidence="4 5">
    <name type="scientific">Companilactobacillus mindensis DSM 14500</name>
    <dbReference type="NCBI Taxonomy" id="1423770"/>
    <lineage>
        <taxon>Bacteria</taxon>
        <taxon>Bacillati</taxon>
        <taxon>Bacillota</taxon>
        <taxon>Bacilli</taxon>
        <taxon>Lactobacillales</taxon>
        <taxon>Lactobacillaceae</taxon>
        <taxon>Companilactobacillus</taxon>
    </lineage>
</organism>
<evidence type="ECO:0000313" key="4">
    <source>
        <dbReference type="EMBL" id="KRL42642.1"/>
    </source>
</evidence>
<evidence type="ECO:0000259" key="3">
    <source>
        <dbReference type="Pfam" id="PF02525"/>
    </source>
</evidence>
<dbReference type="InterPro" id="IPR051545">
    <property type="entry name" value="NAD(P)H_dehydrogenase_qn"/>
</dbReference>
<gene>
    <name evidence="4" type="ORF">FD29_GL001666</name>
</gene>
<dbReference type="PANTHER" id="PTHR10204">
    <property type="entry name" value="NAD P H OXIDOREDUCTASE-RELATED"/>
    <property type="match status" value="1"/>
</dbReference>
<proteinExistence type="inferred from homology"/>
<feature type="domain" description="Flavodoxin-like fold" evidence="3">
    <location>
        <begin position="2"/>
        <end position="127"/>
    </location>
</feature>
<comment type="caution">
    <text evidence="4">The sequence shown here is derived from an EMBL/GenBank/DDBJ whole genome shotgun (WGS) entry which is preliminary data.</text>
</comment>